<keyword evidence="2" id="KW-0853">WD repeat</keyword>
<feature type="compositionally biased region" description="Acidic residues" evidence="5">
    <location>
        <begin position="445"/>
        <end position="454"/>
    </location>
</feature>
<sequence length="672" mass="74303">MGKKKTTLTTYDEAPILELDFGTDPLFSTNFHPTESIFVTGSATGYVKLFKYDDKSLESKVKNLDETQKKNKGWLRAKVGSKTLSFYGDEDQDEEADKGLLSVGWKTKRHKGSCRSIVFDQTGETVISAGLDKELKLAETKTGQVKAKQALSTSSNITKILSPPSNKNFILAGTEDGELLCYDSRTIKTGQEPIYKLKNLHNTESINSIAHLVPKSDYQFITVGSTTVCKFDIRKPETAIHTSEDQEDEILCCAFTDPSDPQDLLCGMGDGIVTLWKPINAYEDQISRIKINKMESVDCIISAMDSEARFMYSGCSNGIVSKLDVKAGKVIENRLHDSSDEVGLLDLDYQYRLVSAGMEKLKIWSNDGAGEENEDDDDDNDDDGDGSDSDSDSDNFDLASSDSDASDVEANHKDEVADLNGVTSGAEWTGFSDDEDDTEAKPDSDSSDNEDDVVDNNGSEFSTDITSGKKDKEPEPEQKDNMNSVGDPESEVRNDSGVDHSRDNSSFRERVRSNMKKRLAGLRTSAEETSTKKQKCNITTSLTSQIQKQDSIISNTKSNPNSNSNSKAKNEYSSGDNSDEDDIGRDVSDSDDEVDDKKSDIVKTVPLGSIRDQLLAELDDSSENEDNKTTPIKKKKLTRKEKQKLKKQQKLSAKQLKNQQSHEHGIRKFEGL</sequence>
<comment type="caution">
    <text evidence="6">The sequence shown here is derived from an EMBL/GenBank/DDBJ whole genome shotgun (WGS) entry which is preliminary data.</text>
</comment>
<dbReference type="OrthoDB" id="2288928at2759"/>
<organism evidence="6 7">
    <name type="scientific">Ambrosiozyma monospora</name>
    <name type="common">Yeast</name>
    <name type="synonym">Endomycopsis monosporus</name>
    <dbReference type="NCBI Taxonomy" id="43982"/>
    <lineage>
        <taxon>Eukaryota</taxon>
        <taxon>Fungi</taxon>
        <taxon>Dikarya</taxon>
        <taxon>Ascomycota</taxon>
        <taxon>Saccharomycotina</taxon>
        <taxon>Pichiomycetes</taxon>
        <taxon>Pichiales</taxon>
        <taxon>Pichiaceae</taxon>
        <taxon>Ambrosiozyma</taxon>
    </lineage>
</organism>
<name>A0A9W7DH57_AMBMO</name>
<accession>A0A9W7DH57</accession>
<dbReference type="Proteomes" id="UP001165063">
    <property type="component" value="Unassembled WGS sequence"/>
</dbReference>
<dbReference type="InterPro" id="IPR015943">
    <property type="entry name" value="WD40/YVTN_repeat-like_dom_sf"/>
</dbReference>
<feature type="compositionally biased region" description="Basic and acidic residues" evidence="5">
    <location>
        <begin position="660"/>
        <end position="672"/>
    </location>
</feature>
<evidence type="ECO:0000256" key="5">
    <source>
        <dbReference type="SAM" id="MobiDB-lite"/>
    </source>
</evidence>
<evidence type="ECO:0000256" key="3">
    <source>
        <dbReference type="ARBA" id="ARBA00022737"/>
    </source>
</evidence>
<evidence type="ECO:0000313" key="7">
    <source>
        <dbReference type="Proteomes" id="UP001165063"/>
    </source>
</evidence>
<feature type="compositionally biased region" description="Polar residues" evidence="5">
    <location>
        <begin position="536"/>
        <end position="553"/>
    </location>
</feature>
<feature type="compositionally biased region" description="Basic and acidic residues" evidence="5">
    <location>
        <begin position="490"/>
        <end position="512"/>
    </location>
</feature>
<feature type="compositionally biased region" description="Acidic residues" evidence="5">
    <location>
        <begin position="577"/>
        <end position="594"/>
    </location>
</feature>
<dbReference type="SMART" id="SM00320">
    <property type="entry name" value="WD40"/>
    <property type="match status" value="5"/>
</dbReference>
<feature type="compositionally biased region" description="Basic and acidic residues" evidence="5">
    <location>
        <begin position="467"/>
        <end position="480"/>
    </location>
</feature>
<proteinExistence type="predicted"/>
<gene>
    <name evidence="6" type="ORF">Amon01_000112600</name>
</gene>
<dbReference type="InterPro" id="IPR001680">
    <property type="entry name" value="WD40_rpt"/>
</dbReference>
<dbReference type="InterPro" id="IPR036322">
    <property type="entry name" value="WD40_repeat_dom_sf"/>
</dbReference>
<dbReference type="EMBL" id="BSXU01000335">
    <property type="protein sequence ID" value="GMG20289.1"/>
    <property type="molecule type" value="Genomic_DNA"/>
</dbReference>
<feature type="region of interest" description="Disordered" evidence="5">
    <location>
        <begin position="367"/>
        <end position="672"/>
    </location>
</feature>
<feature type="compositionally biased region" description="Low complexity" evidence="5">
    <location>
        <begin position="650"/>
        <end position="659"/>
    </location>
</feature>
<reference evidence="6" key="1">
    <citation type="submission" date="2023-04" db="EMBL/GenBank/DDBJ databases">
        <title>Ambrosiozyma monospora NBRC 1965.</title>
        <authorList>
            <person name="Ichikawa N."/>
            <person name="Sato H."/>
            <person name="Tonouchi N."/>
        </authorList>
    </citation>
    <scope>NUCLEOTIDE SEQUENCE</scope>
    <source>
        <strain evidence="6">NBRC 1965</strain>
    </source>
</reference>
<dbReference type="Gene3D" id="2.130.10.10">
    <property type="entry name" value="YVTN repeat-like/Quinoprotein amine dehydrogenase"/>
    <property type="match status" value="2"/>
</dbReference>
<dbReference type="GO" id="GO:0031080">
    <property type="term" value="C:nuclear pore outer ring"/>
    <property type="evidence" value="ECO:0007669"/>
    <property type="project" value="TreeGrafter"/>
</dbReference>
<keyword evidence="4" id="KW-0539">Nucleus</keyword>
<evidence type="ECO:0000256" key="1">
    <source>
        <dbReference type="ARBA" id="ARBA00004123"/>
    </source>
</evidence>
<dbReference type="AlphaFoldDB" id="A0A9W7DH57"/>
<keyword evidence="7" id="KW-1185">Reference proteome</keyword>
<keyword evidence="3" id="KW-0677">Repeat</keyword>
<dbReference type="PANTHER" id="PTHR22652">
    <property type="entry name" value="NUCLEOPORIN NUP43"/>
    <property type="match status" value="1"/>
</dbReference>
<protein>
    <submittedName>
        <fullName evidence="6">Unnamed protein product</fullName>
    </submittedName>
</protein>
<dbReference type="SUPFAM" id="SSF50978">
    <property type="entry name" value="WD40 repeat-like"/>
    <property type="match status" value="1"/>
</dbReference>
<evidence type="ECO:0000313" key="6">
    <source>
        <dbReference type="EMBL" id="GMG20289.1"/>
    </source>
</evidence>
<evidence type="ECO:0000256" key="4">
    <source>
        <dbReference type="ARBA" id="ARBA00023242"/>
    </source>
</evidence>
<evidence type="ECO:0000256" key="2">
    <source>
        <dbReference type="ARBA" id="ARBA00022574"/>
    </source>
</evidence>
<comment type="subcellular location">
    <subcellularLocation>
        <location evidence="1">Nucleus</location>
    </subcellularLocation>
</comment>
<dbReference type="PANTHER" id="PTHR22652:SF0">
    <property type="entry name" value="NUCLEOPORIN NUP43"/>
    <property type="match status" value="1"/>
</dbReference>
<feature type="compositionally biased region" description="Acidic residues" evidence="5">
    <location>
        <begin position="369"/>
        <end position="395"/>
    </location>
</feature>
<feature type="compositionally biased region" description="Low complexity" evidence="5">
    <location>
        <begin position="554"/>
        <end position="574"/>
    </location>
</feature>
<feature type="compositionally biased region" description="Basic residues" evidence="5">
    <location>
        <begin position="631"/>
        <end position="649"/>
    </location>
</feature>